<organism evidence="3 4">
    <name type="scientific">Mixta intestinalis</name>
    <dbReference type="NCBI Taxonomy" id="1615494"/>
    <lineage>
        <taxon>Bacteria</taxon>
        <taxon>Pseudomonadati</taxon>
        <taxon>Pseudomonadota</taxon>
        <taxon>Gammaproteobacteria</taxon>
        <taxon>Enterobacterales</taxon>
        <taxon>Erwiniaceae</taxon>
        <taxon>Mixta</taxon>
    </lineage>
</organism>
<evidence type="ECO:0000313" key="4">
    <source>
        <dbReference type="Proteomes" id="UP000464053"/>
    </source>
</evidence>
<dbReference type="KEGG" id="mint:C7M51_03724"/>
<evidence type="ECO:0000259" key="1">
    <source>
        <dbReference type="Pfam" id="PF03235"/>
    </source>
</evidence>
<gene>
    <name evidence="3" type="ORF">C7M51_03724</name>
</gene>
<dbReference type="Pfam" id="PF07510">
    <property type="entry name" value="GmrSD_C"/>
    <property type="match status" value="1"/>
</dbReference>
<evidence type="ECO:0000259" key="2">
    <source>
        <dbReference type="Pfam" id="PF07510"/>
    </source>
</evidence>
<dbReference type="AlphaFoldDB" id="A0A6P1Q5M9"/>
<feature type="domain" description="GmrSD restriction endonucleases N-terminal" evidence="1">
    <location>
        <begin position="17"/>
        <end position="209"/>
    </location>
</feature>
<dbReference type="EMBL" id="CP028271">
    <property type="protein sequence ID" value="QHM73377.1"/>
    <property type="molecule type" value="Genomic_DNA"/>
</dbReference>
<dbReference type="InterPro" id="IPR004919">
    <property type="entry name" value="GmrSD_N"/>
</dbReference>
<proteinExistence type="predicted"/>
<dbReference type="InterPro" id="IPR011089">
    <property type="entry name" value="GmrSD_C"/>
</dbReference>
<dbReference type="Proteomes" id="UP000464053">
    <property type="component" value="Chromosome"/>
</dbReference>
<feature type="domain" description="GmrSD restriction endonucleases C-terminal" evidence="2">
    <location>
        <begin position="456"/>
        <end position="552"/>
    </location>
</feature>
<dbReference type="OrthoDB" id="9798761at2"/>
<evidence type="ECO:0008006" key="5">
    <source>
        <dbReference type="Google" id="ProtNLM"/>
    </source>
</evidence>
<keyword evidence="4" id="KW-1185">Reference proteome</keyword>
<dbReference type="Pfam" id="PF03235">
    <property type="entry name" value="GmrSD_N"/>
    <property type="match status" value="1"/>
</dbReference>
<reference evidence="3 4" key="1">
    <citation type="submission" date="2018-03" db="EMBL/GenBank/DDBJ databases">
        <title>Pantoea intestinalis SRCM103226 isolated form the mealworm.</title>
        <authorList>
            <person name="Jeong D.-Y."/>
            <person name="Kim J.W."/>
        </authorList>
    </citation>
    <scope>NUCLEOTIDE SEQUENCE [LARGE SCALE GENOMIC DNA]</scope>
    <source>
        <strain evidence="3 4">SRCM103226</strain>
    </source>
</reference>
<sequence length="608" mass="71108">MQNTNQLMLKPVCDLLTEKFFIPAWQRGYRWTPRQVRDLLEDIAEFQQNNEENSKEAFYCLQPMVVKKRGDEWELVDGQQRLTTLYIILSYLKDIAAMMGQPCYSLRFETRPGSEDFLAKIDPARAEENIDFYYISQAWETVKAWFEEKQGVYKFTFLTTLLNNEKAGRNVKFIWYQLHETVEATSVFSRLNRGKIPLTNAELVKALFLHANNFTGTGKDLSFQQLRMAHEWDTIERRLRQPDFWYFISNASDAAQPDNRIELLLKVIADTQPLSVSAHDPYYIFLKFSHYLQSNKSDAQATEHPWTRVKHLFMTLNEWFEDQHLYHLVGYLISQKVTLQKLLHLQQNCGSKSAFLAQLRQEILVIALPEAAKADSHHRRENIAAAIAGASYGDKNLRALLLLFNIATILGNDCSSMRFQFQRYKLDTWDIEHISSVSSQMPESISGQKSWTKNTLEHFSPDETLAVKDEQYNALQTKFYRRAKKLLDKETFESLEFQKLFSEVHKTFNKENKKNKNSHDLENSIGNLTLLDAKTNRSYKNAIFPIKRQRIIAADKNTTFVPVATRNVFLKYYSRQVHDMTFWHQEDQHHYQQAIIETLTTFFCGALS</sequence>
<dbReference type="RefSeq" id="WP_160623025.1">
    <property type="nucleotide sequence ID" value="NZ_CP028271.1"/>
</dbReference>
<name>A0A6P1Q5M9_9GAMM</name>
<protein>
    <recommendedName>
        <fullName evidence="5">DUF262 domain-containing protein</fullName>
    </recommendedName>
</protein>
<accession>A0A6P1Q5M9</accession>
<dbReference type="PANTHER" id="PTHR35149:SF1">
    <property type="entry name" value="DUF5655 DOMAIN-CONTAINING PROTEIN"/>
    <property type="match status" value="1"/>
</dbReference>
<evidence type="ECO:0000313" key="3">
    <source>
        <dbReference type="EMBL" id="QHM73377.1"/>
    </source>
</evidence>
<dbReference type="PANTHER" id="PTHR35149">
    <property type="entry name" value="SLL5132 PROTEIN"/>
    <property type="match status" value="1"/>
</dbReference>